<dbReference type="EMBL" id="JACXAE010000086">
    <property type="protein sequence ID" value="MBD2775924.1"/>
    <property type="molecule type" value="Genomic_DNA"/>
</dbReference>
<dbReference type="Proteomes" id="UP000629098">
    <property type="component" value="Unassembled WGS sequence"/>
</dbReference>
<proteinExistence type="predicted"/>
<accession>A0A8J6XPT3</accession>
<keyword evidence="2" id="KW-1185">Reference proteome</keyword>
<dbReference type="AlphaFoldDB" id="A0A8J6XPT3"/>
<evidence type="ECO:0000313" key="1">
    <source>
        <dbReference type="EMBL" id="MBD2775924.1"/>
    </source>
</evidence>
<evidence type="ECO:0000313" key="2">
    <source>
        <dbReference type="Proteomes" id="UP000629098"/>
    </source>
</evidence>
<name>A0A8J6XPT3_9CYAN</name>
<reference evidence="1" key="1">
    <citation type="submission" date="2020-09" db="EMBL/GenBank/DDBJ databases">
        <title>Iningainema tapete sp. nov. (Scytonemataceae, Cyanobacteria) from greenhouses in central Florida (USA) produces two types of nodularin with biosynthetic potential for microcystin-LR and anabaenopeptins.</title>
        <authorList>
            <person name="Berthold D.E."/>
            <person name="Lefler F.W."/>
            <person name="Huang I.-S."/>
            <person name="Abdulla H."/>
            <person name="Zimba P.V."/>
            <person name="Laughinghouse H.D. IV."/>
        </authorList>
    </citation>
    <scope>NUCLEOTIDE SEQUENCE</scope>
    <source>
        <strain evidence="1">BLCCT55</strain>
    </source>
</reference>
<protein>
    <submittedName>
        <fullName evidence="1">Uncharacterized protein</fullName>
    </submittedName>
</protein>
<gene>
    <name evidence="1" type="ORF">ICL16_28675</name>
</gene>
<dbReference type="RefSeq" id="WP_190834975.1">
    <property type="nucleotide sequence ID" value="NZ_CAWPPI010000086.1"/>
</dbReference>
<sequence length="339" mass="38927">MLKTSVEVKTPSVQRLLNLWAQRYLTELSSVSQNDSAKYSSMLAAASPEGRAATVAKLKDNILDVNCQMAWIQTKTLYGYIPNILDLNEARRITQFSLRVYRKLLEIYQQQSVLGIPAVEELAYGLEPILMIFQEQHIVSKDWRALGFMTTQLNFSNSLILRKLAPAEKVLLAPYLQFVEEQVAMPWQRVCAAAAKYELDSPVFILVEQMLSAVGEIAQAAYQRLVELFPHHRSRRGGLNDLSITHSCLRDLVMFQAYILLCFLEESLTPIEVELLPLCVMVVEGVDIKWEMTEKWCQVLAWEIEIRLNPEQSSLLLPYVHQMQQLFFAHRERLGFQDC</sequence>
<comment type="caution">
    <text evidence="1">The sequence shown here is derived from an EMBL/GenBank/DDBJ whole genome shotgun (WGS) entry which is preliminary data.</text>
</comment>
<organism evidence="1 2">
    <name type="scientific">Iningainema tapete BLCC-T55</name>
    <dbReference type="NCBI Taxonomy" id="2748662"/>
    <lineage>
        <taxon>Bacteria</taxon>
        <taxon>Bacillati</taxon>
        <taxon>Cyanobacteriota</taxon>
        <taxon>Cyanophyceae</taxon>
        <taxon>Nostocales</taxon>
        <taxon>Scytonemataceae</taxon>
        <taxon>Iningainema tapete</taxon>
    </lineage>
</organism>